<dbReference type="Proteomes" id="UP000305874">
    <property type="component" value="Unassembled WGS sequence"/>
</dbReference>
<dbReference type="Pfam" id="PF11964">
    <property type="entry name" value="SpoIIAA-like"/>
    <property type="match status" value="1"/>
</dbReference>
<dbReference type="InterPro" id="IPR038396">
    <property type="entry name" value="SpoIIAA-like_sf"/>
</dbReference>
<name>A0A0F4PQ13_9GAMM</name>
<dbReference type="PATRIC" id="fig|151081.8.peg.1425"/>
<evidence type="ECO:0000313" key="1">
    <source>
        <dbReference type="EMBL" id="KJZ01607.1"/>
    </source>
</evidence>
<reference evidence="1 3" key="1">
    <citation type="journal article" date="2015" name="BMC Genomics">
        <title>Genome mining reveals unlocked bioactive potential of marine Gram-negative bacteria.</title>
        <authorList>
            <person name="Machado H."/>
            <person name="Sonnenschein E.C."/>
            <person name="Melchiorsen J."/>
            <person name="Gram L."/>
        </authorList>
    </citation>
    <scope>NUCLEOTIDE SEQUENCE [LARGE SCALE GENOMIC DNA]</scope>
    <source>
        <strain evidence="1 3">S3137</strain>
    </source>
</reference>
<dbReference type="InterPro" id="IPR036513">
    <property type="entry name" value="STAS_dom_sf"/>
</dbReference>
<dbReference type="Gene3D" id="3.40.50.10600">
    <property type="entry name" value="SpoIIaa-like domains"/>
    <property type="match status" value="1"/>
</dbReference>
<accession>A0A0F4PQ13</accession>
<dbReference type="EMBL" id="JXXZ01000002">
    <property type="protein sequence ID" value="KJZ01607.1"/>
    <property type="molecule type" value="Genomic_DNA"/>
</dbReference>
<evidence type="ECO:0000313" key="4">
    <source>
        <dbReference type="Proteomes" id="UP000305874"/>
    </source>
</evidence>
<organism evidence="1 3">
    <name type="scientific">Pseudoalteromonas ruthenica</name>
    <dbReference type="NCBI Taxonomy" id="151081"/>
    <lineage>
        <taxon>Bacteria</taxon>
        <taxon>Pseudomonadati</taxon>
        <taxon>Pseudomonadota</taxon>
        <taxon>Gammaproteobacteria</taxon>
        <taxon>Alteromonadales</taxon>
        <taxon>Pseudoalteromonadaceae</taxon>
        <taxon>Pseudoalteromonas</taxon>
    </lineage>
</organism>
<gene>
    <name evidence="2" type="ORF">CWC05_14995</name>
    <name evidence="1" type="ORF">TW72_01235</name>
</gene>
<proteinExistence type="predicted"/>
<keyword evidence="3" id="KW-1185">Reference proteome</keyword>
<protein>
    <submittedName>
        <fullName evidence="2">STAS/SEC14 domain-containing protein</fullName>
    </submittedName>
</protein>
<dbReference type="GeneID" id="58227106"/>
<evidence type="ECO:0000313" key="3">
    <source>
        <dbReference type="Proteomes" id="UP000033664"/>
    </source>
</evidence>
<dbReference type="RefSeq" id="WP_045979078.1">
    <property type="nucleotide sequence ID" value="NZ_CP023396.1"/>
</dbReference>
<dbReference type="STRING" id="151081.TW72_01235"/>
<reference evidence="4" key="3">
    <citation type="submission" date="2019-06" db="EMBL/GenBank/DDBJ databases">
        <title>Co-occurence of chitin degradation, pigmentation and bioactivity in marine Pseudoalteromonas.</title>
        <authorList>
            <person name="Sonnenschein E.C."/>
            <person name="Bech P.K."/>
        </authorList>
    </citation>
    <scope>NUCLEOTIDE SEQUENCE [LARGE SCALE GENOMIC DNA]</scope>
    <source>
        <strain evidence="4">S2897</strain>
    </source>
</reference>
<comment type="caution">
    <text evidence="1">The sequence shown here is derived from an EMBL/GenBank/DDBJ whole genome shotgun (WGS) entry which is preliminary data.</text>
</comment>
<dbReference type="Proteomes" id="UP000033664">
    <property type="component" value="Unassembled WGS sequence"/>
</dbReference>
<reference evidence="2 4" key="2">
    <citation type="submission" date="2017-12" db="EMBL/GenBank/DDBJ databases">
        <authorList>
            <person name="Paulsen S."/>
            <person name="Gram L.K."/>
        </authorList>
    </citation>
    <scope>NUCLEOTIDE SEQUENCE [LARGE SCALE GENOMIC DNA]</scope>
    <source>
        <strain evidence="2 4">S2897</strain>
    </source>
</reference>
<sequence>MLNITINETHNTALLEPQGQLTAEDFAAAVRIIDPYIEQHAKLHALIIATEHFPGWDSFAALLSHLQFVRDHHQKVNKVAIATNSLLGDFAQHLGAHFIHAEVKSFRYEQREQAKLWAQSP</sequence>
<evidence type="ECO:0000313" key="2">
    <source>
        <dbReference type="EMBL" id="TMP86263.1"/>
    </source>
</evidence>
<dbReference type="EMBL" id="PNCG01000015">
    <property type="protein sequence ID" value="TMP86263.1"/>
    <property type="molecule type" value="Genomic_DNA"/>
</dbReference>
<dbReference type="SUPFAM" id="SSF52091">
    <property type="entry name" value="SpoIIaa-like"/>
    <property type="match status" value="1"/>
</dbReference>
<dbReference type="AlphaFoldDB" id="A0A0F4PQ13"/>
<reference evidence="2" key="4">
    <citation type="submission" date="2019-09" db="EMBL/GenBank/DDBJ databases">
        <title>Co-occurence of chitin degradation, pigmentation and bioactivity in marine Pseudoalteromonas.</title>
        <authorList>
            <person name="Sonnenschein E.C."/>
            <person name="Bech P.K."/>
        </authorList>
    </citation>
    <scope>NUCLEOTIDE SEQUENCE</scope>
    <source>
        <strain evidence="2">S2897</strain>
    </source>
</reference>
<dbReference type="InterPro" id="IPR021866">
    <property type="entry name" value="SpoIIAA-like"/>
</dbReference>
<dbReference type="OrthoDB" id="9811577at2"/>